<dbReference type="GO" id="GO:0000287">
    <property type="term" value="F:magnesium ion binding"/>
    <property type="evidence" value="ECO:0007669"/>
    <property type="project" value="InterPro"/>
</dbReference>
<name>A0A4Q2S2U4_9ACTN</name>
<evidence type="ECO:0000313" key="3">
    <source>
        <dbReference type="EMBL" id="RYB96040.1"/>
    </source>
</evidence>
<reference evidence="3 4" key="1">
    <citation type="submission" date="2019-01" db="EMBL/GenBank/DDBJ databases">
        <title>Novel species of Nocardioides.</title>
        <authorList>
            <person name="Liu Q."/>
            <person name="Xin Y.-H."/>
        </authorList>
    </citation>
    <scope>NUCLEOTIDE SEQUENCE [LARGE SCALE GENOMIC DNA]</scope>
    <source>
        <strain evidence="3 4">HLT3-15</strain>
    </source>
</reference>
<dbReference type="GO" id="GO:0008897">
    <property type="term" value="F:holo-[acyl-carrier-protein] synthase activity"/>
    <property type="evidence" value="ECO:0007669"/>
    <property type="project" value="InterPro"/>
</dbReference>
<dbReference type="OrthoDB" id="190168at2"/>
<dbReference type="Gene3D" id="3.90.470.20">
    <property type="entry name" value="4'-phosphopantetheinyl transferase domain"/>
    <property type="match status" value="2"/>
</dbReference>
<dbReference type="InterPro" id="IPR037143">
    <property type="entry name" value="4-PPantetheinyl_Trfase_dom_sf"/>
</dbReference>
<accession>A0A4Q2S2U4</accession>
<proteinExistence type="predicted"/>
<evidence type="ECO:0000313" key="4">
    <source>
        <dbReference type="Proteomes" id="UP000291838"/>
    </source>
</evidence>
<evidence type="ECO:0000256" key="1">
    <source>
        <dbReference type="ARBA" id="ARBA00022679"/>
    </source>
</evidence>
<dbReference type="Pfam" id="PF01648">
    <property type="entry name" value="ACPS"/>
    <property type="match status" value="1"/>
</dbReference>
<dbReference type="Proteomes" id="UP000291838">
    <property type="component" value="Unassembled WGS sequence"/>
</dbReference>
<dbReference type="RefSeq" id="WP_129472993.1">
    <property type="nucleotide sequence ID" value="NZ_SDWS01000001.1"/>
</dbReference>
<protein>
    <submittedName>
        <fullName evidence="3">4'-phosphopantetheinyl transferase superfamily protein</fullName>
    </submittedName>
</protein>
<gene>
    <name evidence="3" type="ORF">EUA06_00090</name>
</gene>
<dbReference type="EMBL" id="SDWS01000001">
    <property type="protein sequence ID" value="RYB96040.1"/>
    <property type="molecule type" value="Genomic_DNA"/>
</dbReference>
<comment type="caution">
    <text evidence="3">The sequence shown here is derived from an EMBL/GenBank/DDBJ whole genome shotgun (WGS) entry which is preliminary data.</text>
</comment>
<sequence length="157" mass="16400">MTSDVDVAWHDASVDAGVALAGHVDRLMGRSGAVTSGRLCGACGSDRHGRPWLRHDGVVVHVSLARSGPHLVTVVAQAPVGVDVEVAVIDVAPALVLAAGEDEDLARTWARKEAVLKAYGTGLVVSMADVHLDRERWRDLAAPEGFVAAVAFAPPKV</sequence>
<dbReference type="SUPFAM" id="SSF56214">
    <property type="entry name" value="4'-phosphopantetheinyl transferase"/>
    <property type="match status" value="1"/>
</dbReference>
<keyword evidence="1 3" id="KW-0808">Transferase</keyword>
<dbReference type="InterPro" id="IPR008278">
    <property type="entry name" value="4-PPantetheinyl_Trfase_dom"/>
</dbReference>
<dbReference type="AlphaFoldDB" id="A0A4Q2S2U4"/>
<feature type="domain" description="4'-phosphopantetheinyl transferase" evidence="2">
    <location>
        <begin position="100"/>
        <end position="138"/>
    </location>
</feature>
<keyword evidence="4" id="KW-1185">Reference proteome</keyword>
<organism evidence="3 4">
    <name type="scientific">Nocardioides glacieisoli</name>
    <dbReference type="NCBI Taxonomy" id="1168730"/>
    <lineage>
        <taxon>Bacteria</taxon>
        <taxon>Bacillati</taxon>
        <taxon>Actinomycetota</taxon>
        <taxon>Actinomycetes</taxon>
        <taxon>Propionibacteriales</taxon>
        <taxon>Nocardioidaceae</taxon>
        <taxon>Nocardioides</taxon>
    </lineage>
</organism>
<evidence type="ECO:0000259" key="2">
    <source>
        <dbReference type="Pfam" id="PF01648"/>
    </source>
</evidence>